<evidence type="ECO:0000256" key="1">
    <source>
        <dbReference type="SAM" id="SignalP"/>
    </source>
</evidence>
<sequence>MSSYIQKLAIVLSVTFAVSACNWSGDKEPTPNTAPEALSDSVSTSTDTVLMGQLAGSDGEGDELVFSLAAEPVNGSVTVAADGAYTYTPNAEFVGDDSFSFSVSDGELSDEGTISINVEVLQVSFRDSVRDAYSQSAQATPLAVNGRNYEQDVMNTAEFDDLVAAGEVSGND</sequence>
<dbReference type="EMBL" id="FXWH01000001">
    <property type="protein sequence ID" value="SMQ58141.1"/>
    <property type="molecule type" value="Genomic_DNA"/>
</dbReference>
<dbReference type="AlphaFoldDB" id="A0A1Y6EA88"/>
<organism evidence="2 3">
    <name type="scientific">Pseudidiomarina planktonica</name>
    <dbReference type="NCBI Taxonomy" id="1323738"/>
    <lineage>
        <taxon>Bacteria</taxon>
        <taxon>Pseudomonadati</taxon>
        <taxon>Pseudomonadota</taxon>
        <taxon>Gammaproteobacteria</taxon>
        <taxon>Alteromonadales</taxon>
        <taxon>Idiomarinaceae</taxon>
        <taxon>Pseudidiomarina</taxon>
    </lineage>
</organism>
<keyword evidence="3" id="KW-1185">Reference proteome</keyword>
<dbReference type="Gene3D" id="2.60.40.3440">
    <property type="match status" value="1"/>
</dbReference>
<reference evidence="3" key="1">
    <citation type="submission" date="2017-04" db="EMBL/GenBank/DDBJ databases">
        <authorList>
            <person name="Varghese N."/>
            <person name="Submissions S."/>
        </authorList>
    </citation>
    <scope>NUCLEOTIDE SEQUENCE [LARGE SCALE GENOMIC DNA]</scope>
</reference>
<name>A0A1Y6EA88_9GAMM</name>
<accession>A0A1Y6EA88</accession>
<dbReference type="Proteomes" id="UP000194450">
    <property type="component" value="Unassembled WGS sequence"/>
</dbReference>
<dbReference type="Pfam" id="PF17963">
    <property type="entry name" value="Big_9"/>
    <property type="match status" value="1"/>
</dbReference>
<feature type="chain" id="PRO_5012350971" description="VCBS repeat-containing protein" evidence="1">
    <location>
        <begin position="21"/>
        <end position="172"/>
    </location>
</feature>
<keyword evidence="1" id="KW-0732">Signal</keyword>
<proteinExistence type="predicted"/>
<evidence type="ECO:0008006" key="4">
    <source>
        <dbReference type="Google" id="ProtNLM"/>
    </source>
</evidence>
<gene>
    <name evidence="2" type="ORF">SAMN06297229_0066</name>
</gene>
<feature type="signal peptide" evidence="1">
    <location>
        <begin position="1"/>
        <end position="20"/>
    </location>
</feature>
<evidence type="ECO:0000313" key="3">
    <source>
        <dbReference type="Proteomes" id="UP000194450"/>
    </source>
</evidence>
<evidence type="ECO:0000313" key="2">
    <source>
        <dbReference type="EMBL" id="SMQ58141.1"/>
    </source>
</evidence>
<dbReference type="PROSITE" id="PS51257">
    <property type="entry name" value="PROKAR_LIPOPROTEIN"/>
    <property type="match status" value="1"/>
</dbReference>
<dbReference type="OrthoDB" id="5769598at2"/>
<protein>
    <recommendedName>
        <fullName evidence="4">VCBS repeat-containing protein</fullName>
    </recommendedName>
</protein>
<dbReference type="RefSeq" id="WP_086433276.1">
    <property type="nucleotide sequence ID" value="NZ_FXWH01000001.1"/>
</dbReference>